<dbReference type="STRING" id="1802440.A2569_03290"/>
<dbReference type="EMBL" id="MHTL01000009">
    <property type="protein sequence ID" value="OHA60767.1"/>
    <property type="molecule type" value="Genomic_DNA"/>
</dbReference>
<keyword evidence="1" id="KW-0812">Transmembrane</keyword>
<dbReference type="SUPFAM" id="SSF48317">
    <property type="entry name" value="Acid phosphatase/Vanadium-dependent haloperoxidase"/>
    <property type="match status" value="1"/>
</dbReference>
<accession>A0A1G2QJZ3</accession>
<feature type="transmembrane region" description="Helical" evidence="1">
    <location>
        <begin position="131"/>
        <end position="150"/>
    </location>
</feature>
<dbReference type="Gene3D" id="1.20.144.10">
    <property type="entry name" value="Phosphatidic acid phosphatase type 2/haloperoxidase"/>
    <property type="match status" value="1"/>
</dbReference>
<keyword evidence="1" id="KW-0472">Membrane</keyword>
<keyword evidence="1" id="KW-1133">Transmembrane helix</keyword>
<evidence type="ECO:0000313" key="3">
    <source>
        <dbReference type="EMBL" id="OHA60767.1"/>
    </source>
</evidence>
<reference evidence="3 4" key="1">
    <citation type="journal article" date="2016" name="Nat. Commun.">
        <title>Thousands of microbial genomes shed light on interconnected biogeochemical processes in an aquifer system.</title>
        <authorList>
            <person name="Anantharaman K."/>
            <person name="Brown C.T."/>
            <person name="Hug L.A."/>
            <person name="Sharon I."/>
            <person name="Castelle C.J."/>
            <person name="Probst A.J."/>
            <person name="Thomas B.C."/>
            <person name="Singh A."/>
            <person name="Wilkins M.J."/>
            <person name="Karaoz U."/>
            <person name="Brodie E.L."/>
            <person name="Williams K.H."/>
            <person name="Hubbard S.S."/>
            <person name="Banfield J.F."/>
        </authorList>
    </citation>
    <scope>NUCLEOTIDE SEQUENCE [LARGE SCALE GENOMIC DNA]</scope>
</reference>
<dbReference type="InterPro" id="IPR036938">
    <property type="entry name" value="PAP2/HPO_sf"/>
</dbReference>
<feature type="transmembrane region" description="Helical" evidence="1">
    <location>
        <begin position="156"/>
        <end position="173"/>
    </location>
</feature>
<dbReference type="PANTHER" id="PTHR14969">
    <property type="entry name" value="SPHINGOSINE-1-PHOSPHATE PHOSPHOHYDROLASE"/>
    <property type="match status" value="1"/>
</dbReference>
<dbReference type="AlphaFoldDB" id="A0A1G2QJZ3"/>
<dbReference type="CDD" id="cd03392">
    <property type="entry name" value="PAP2_like_2"/>
    <property type="match status" value="1"/>
</dbReference>
<feature type="transmembrane region" description="Helical" evidence="1">
    <location>
        <begin position="60"/>
        <end position="77"/>
    </location>
</feature>
<evidence type="ECO:0000313" key="4">
    <source>
        <dbReference type="Proteomes" id="UP000177090"/>
    </source>
</evidence>
<name>A0A1G2QJZ3_9BACT</name>
<dbReference type="InterPro" id="IPR000326">
    <property type="entry name" value="PAP2/HPO"/>
</dbReference>
<proteinExistence type="predicted"/>
<organism evidence="3 4">
    <name type="scientific">Candidatus Vogelbacteria bacterium RIFOXYD1_FULL_51_18</name>
    <dbReference type="NCBI Taxonomy" id="1802440"/>
    <lineage>
        <taxon>Bacteria</taxon>
        <taxon>Candidatus Vogeliibacteriota</taxon>
    </lineage>
</organism>
<feature type="transmembrane region" description="Helical" evidence="1">
    <location>
        <begin position="37"/>
        <end position="53"/>
    </location>
</feature>
<gene>
    <name evidence="3" type="ORF">A2569_03290</name>
</gene>
<comment type="caution">
    <text evidence="3">The sequence shown here is derived from an EMBL/GenBank/DDBJ whole genome shotgun (WGS) entry which is preliminary data.</text>
</comment>
<protein>
    <recommendedName>
        <fullName evidence="2">Phosphatidic acid phosphatase type 2/haloperoxidase domain-containing protein</fullName>
    </recommendedName>
</protein>
<feature type="domain" description="Phosphatidic acid phosphatase type 2/haloperoxidase" evidence="2">
    <location>
        <begin position="61"/>
        <end position="173"/>
    </location>
</feature>
<dbReference type="SMART" id="SM00014">
    <property type="entry name" value="acidPPc"/>
    <property type="match status" value="1"/>
</dbReference>
<dbReference type="PANTHER" id="PTHR14969:SF13">
    <property type="entry name" value="AT30094P"/>
    <property type="match status" value="1"/>
</dbReference>
<dbReference type="Pfam" id="PF01569">
    <property type="entry name" value="PAP2"/>
    <property type="match status" value="1"/>
</dbReference>
<evidence type="ECO:0000256" key="1">
    <source>
        <dbReference type="SAM" id="Phobius"/>
    </source>
</evidence>
<evidence type="ECO:0000259" key="2">
    <source>
        <dbReference type="SMART" id="SM00014"/>
    </source>
</evidence>
<sequence>MLAYLIEEDHILVSFIAGLRSPALTSIMGELTKLGDVWVAGAIAVVVVCFLIYKREIRSSVALMLCYLGSAYTVALIKDVVMRARPSAPIALAAERFGSFPSLHAALSVSVYALGIALILRKSHSRHRRRIGAFVGVALVISIGFSRLYLGVHYPLDVLGGYLVGLMWLYLGLRMSGRRG</sequence>
<dbReference type="Proteomes" id="UP000177090">
    <property type="component" value="Unassembled WGS sequence"/>
</dbReference>
<feature type="transmembrane region" description="Helical" evidence="1">
    <location>
        <begin position="97"/>
        <end position="119"/>
    </location>
</feature>